<evidence type="ECO:0000259" key="1">
    <source>
        <dbReference type="Pfam" id="PF00535"/>
    </source>
</evidence>
<name>A0ABT6YP62_9BACT</name>
<dbReference type="EMBL" id="JASHID010000009">
    <property type="protein sequence ID" value="MDI9865385.1"/>
    <property type="molecule type" value="Genomic_DNA"/>
</dbReference>
<dbReference type="SUPFAM" id="SSF53448">
    <property type="entry name" value="Nucleotide-diphospho-sugar transferases"/>
    <property type="match status" value="1"/>
</dbReference>
<dbReference type="InterPro" id="IPR050834">
    <property type="entry name" value="Glycosyltransf_2"/>
</dbReference>
<evidence type="ECO:0000313" key="3">
    <source>
        <dbReference type="Proteomes" id="UP001236569"/>
    </source>
</evidence>
<dbReference type="Proteomes" id="UP001236569">
    <property type="component" value="Unassembled WGS sequence"/>
</dbReference>
<dbReference type="CDD" id="cd04196">
    <property type="entry name" value="GT_2_like_d"/>
    <property type="match status" value="1"/>
</dbReference>
<proteinExistence type="predicted"/>
<dbReference type="PANTHER" id="PTHR43685">
    <property type="entry name" value="GLYCOSYLTRANSFERASE"/>
    <property type="match status" value="1"/>
</dbReference>
<dbReference type="PANTHER" id="PTHR43685:SF11">
    <property type="entry name" value="GLYCOSYLTRANSFERASE TAGX-RELATED"/>
    <property type="match status" value="1"/>
</dbReference>
<sequence length="327" mass="37594">MISVALCTYNGAKYLGEQLESILNQTRSVNEIVICDDRSSDATADIVKAFQDKAPFPIYFNRNDSQLGSTKNFEKCLQLCQGDIIFLCDQDDSWMPEKVEKLVYFLEKNPQQQMVFSNAGMMDEKSERIAGNIWQEVMFDDNMQKIWQAGGAAQILYKGYVVTGATVALRKSALDKMLPFPTSVKDLIHDAWMSISLALKNQIGFVNEELILYRRHSAQQVGFGGNGVEAVSFKQRFSRPRAEKLLPIQEELYRLESTLALLKQHYPEVPANQFAKLESHRDFVKFRLELPENRLLRIFPVTLKFLTGKYYDPQKHWWKTLLGDIVE</sequence>
<dbReference type="RefSeq" id="WP_283370386.1">
    <property type="nucleotide sequence ID" value="NZ_JASHID010000009.1"/>
</dbReference>
<organism evidence="2 3">
    <name type="scientific">Flectobacillus longus</name>
    <dbReference type="NCBI Taxonomy" id="2984207"/>
    <lineage>
        <taxon>Bacteria</taxon>
        <taxon>Pseudomonadati</taxon>
        <taxon>Bacteroidota</taxon>
        <taxon>Cytophagia</taxon>
        <taxon>Cytophagales</taxon>
        <taxon>Flectobacillaceae</taxon>
        <taxon>Flectobacillus</taxon>
    </lineage>
</organism>
<dbReference type="InterPro" id="IPR029044">
    <property type="entry name" value="Nucleotide-diphossugar_trans"/>
</dbReference>
<evidence type="ECO:0000313" key="2">
    <source>
        <dbReference type="EMBL" id="MDI9865385.1"/>
    </source>
</evidence>
<reference evidence="2 3" key="1">
    <citation type="submission" date="2023-05" db="EMBL/GenBank/DDBJ databases">
        <title>Novel species of genus Flectobacillus isolated from stream in China.</title>
        <authorList>
            <person name="Lu H."/>
        </authorList>
    </citation>
    <scope>NUCLEOTIDE SEQUENCE [LARGE SCALE GENOMIC DNA]</scope>
    <source>
        <strain evidence="2 3">DC10W</strain>
    </source>
</reference>
<keyword evidence="3" id="KW-1185">Reference proteome</keyword>
<gene>
    <name evidence="2" type="ORF">QM480_13675</name>
</gene>
<protein>
    <submittedName>
        <fullName evidence="2">Glycosyltransferase family 2 protein</fullName>
    </submittedName>
</protein>
<dbReference type="InterPro" id="IPR001173">
    <property type="entry name" value="Glyco_trans_2-like"/>
</dbReference>
<comment type="caution">
    <text evidence="2">The sequence shown here is derived from an EMBL/GenBank/DDBJ whole genome shotgun (WGS) entry which is preliminary data.</text>
</comment>
<dbReference type="Pfam" id="PF00535">
    <property type="entry name" value="Glycos_transf_2"/>
    <property type="match status" value="1"/>
</dbReference>
<dbReference type="Gene3D" id="3.90.550.10">
    <property type="entry name" value="Spore Coat Polysaccharide Biosynthesis Protein SpsA, Chain A"/>
    <property type="match status" value="1"/>
</dbReference>
<feature type="domain" description="Glycosyltransferase 2-like" evidence="1">
    <location>
        <begin position="3"/>
        <end position="177"/>
    </location>
</feature>
<accession>A0ABT6YP62</accession>